<dbReference type="InterPro" id="IPR004937">
    <property type="entry name" value="Urea_transporter"/>
</dbReference>
<feature type="transmembrane region" description="Helical" evidence="3">
    <location>
        <begin position="181"/>
        <end position="200"/>
    </location>
</feature>
<feature type="transmembrane region" description="Helical" evidence="3">
    <location>
        <begin position="207"/>
        <end position="228"/>
    </location>
</feature>
<keyword evidence="3" id="KW-1133">Transmembrane helix</keyword>
<organism evidence="4 5">
    <name type="scientific">Solea senegalensis</name>
    <name type="common">Senegalese sole</name>
    <dbReference type="NCBI Taxonomy" id="28829"/>
    <lineage>
        <taxon>Eukaryota</taxon>
        <taxon>Metazoa</taxon>
        <taxon>Chordata</taxon>
        <taxon>Craniata</taxon>
        <taxon>Vertebrata</taxon>
        <taxon>Euteleostomi</taxon>
        <taxon>Actinopterygii</taxon>
        <taxon>Neopterygii</taxon>
        <taxon>Teleostei</taxon>
        <taxon>Neoteleostei</taxon>
        <taxon>Acanthomorphata</taxon>
        <taxon>Carangaria</taxon>
        <taxon>Pleuronectiformes</taxon>
        <taxon>Pleuronectoidei</taxon>
        <taxon>Soleidae</taxon>
        <taxon>Solea</taxon>
    </lineage>
</organism>
<dbReference type="GO" id="GO:0005886">
    <property type="term" value="C:plasma membrane"/>
    <property type="evidence" value="ECO:0007669"/>
    <property type="project" value="UniProtKB-SubCell"/>
</dbReference>
<dbReference type="FunFam" id="1.10.3430.10:FF:000019">
    <property type="entry name" value="Urea transporter"/>
    <property type="match status" value="1"/>
</dbReference>
<keyword evidence="3" id="KW-0812">Transmembrane</keyword>
<feature type="transmembrane region" description="Helical" evidence="3">
    <location>
        <begin position="268"/>
        <end position="289"/>
    </location>
</feature>
<sequence length="429" mass="45737">MVPQTFMANGGSCVQDTQLVYHILLRSFKLTKEGHICESTAVAAAAVMWTETKTEMEEVGRSRASLGHRVLNTLLLCTGDMEHLNKYMQDKSFVLQLAVWGLRGVTRVILANNPLSGALIMAALYWASPWQGLLGTVGTLVSTLTAVIMGQDRAEVSGGHHGFNGMLVSLLMGVFSSAGDWYWWLLLPVCFGSVTCVFLFSGLSSLLVHWDLPVAVFPFNIIIILYLLCTGPDNPYFPHHRIVPPGALDPNGTDVIVLEMVRGVPLGVGQIFACGGMGPSLLILGALVLYSPLLAAHALLGSAVGTLAGLSMTVHHGYLYSGLSGFNGALGCMAVGGLFFTFSWRTHLFAIASAFLSAYADIALGNLLGTVGLPACSWAATLTATLMLMLTGSLAENRIPTGQVMAPEHNLHSRSLWAAAKITDRESTA</sequence>
<name>A0AAV6QT15_SOLSE</name>
<evidence type="ECO:0000256" key="2">
    <source>
        <dbReference type="ARBA" id="ARBA00022475"/>
    </source>
</evidence>
<feature type="transmembrane region" description="Helical" evidence="3">
    <location>
        <begin position="371"/>
        <end position="390"/>
    </location>
</feature>
<gene>
    <name evidence="4" type="ORF">JOB18_011297</name>
</gene>
<dbReference type="PANTHER" id="PTHR10464">
    <property type="entry name" value="UREA TRANSPORTER"/>
    <property type="match status" value="1"/>
</dbReference>
<dbReference type="AlphaFoldDB" id="A0AAV6QT15"/>
<reference evidence="4 5" key="1">
    <citation type="journal article" date="2021" name="Sci. Rep.">
        <title>Chromosome anchoring in Senegalese sole (Solea senegalensis) reveals sex-associated markers and genome rearrangements in flatfish.</title>
        <authorList>
            <person name="Guerrero-Cozar I."/>
            <person name="Gomez-Garrido J."/>
            <person name="Berbel C."/>
            <person name="Martinez-Blanch J.F."/>
            <person name="Alioto T."/>
            <person name="Claros M.G."/>
            <person name="Gagnaire P.A."/>
            <person name="Manchado M."/>
        </authorList>
    </citation>
    <scope>NUCLEOTIDE SEQUENCE [LARGE SCALE GENOMIC DNA]</scope>
    <source>
        <strain evidence="4">Sse05_10M</strain>
    </source>
</reference>
<accession>A0AAV6QT15</accession>
<dbReference type="Pfam" id="PF03253">
    <property type="entry name" value="UT"/>
    <property type="match status" value="1"/>
</dbReference>
<dbReference type="Proteomes" id="UP000693946">
    <property type="component" value="Linkage Group LG3"/>
</dbReference>
<dbReference type="GO" id="GO:0015204">
    <property type="term" value="F:urea transmembrane transporter activity"/>
    <property type="evidence" value="ECO:0007669"/>
    <property type="project" value="InterPro"/>
</dbReference>
<dbReference type="EMBL" id="JAGKHQ010000015">
    <property type="protein sequence ID" value="KAG7496068.1"/>
    <property type="molecule type" value="Genomic_DNA"/>
</dbReference>
<protein>
    <submittedName>
        <fullName evidence="4">Urea transporter 2-like</fullName>
    </submittedName>
</protein>
<evidence type="ECO:0000313" key="4">
    <source>
        <dbReference type="EMBL" id="KAG7496068.1"/>
    </source>
</evidence>
<proteinExistence type="predicted"/>
<evidence type="ECO:0000313" key="5">
    <source>
        <dbReference type="Proteomes" id="UP000693946"/>
    </source>
</evidence>
<evidence type="ECO:0000256" key="1">
    <source>
        <dbReference type="ARBA" id="ARBA00004651"/>
    </source>
</evidence>
<feature type="transmembrane region" description="Helical" evidence="3">
    <location>
        <begin position="318"/>
        <end position="340"/>
    </location>
</feature>
<keyword evidence="5" id="KW-1185">Reference proteome</keyword>
<keyword evidence="2" id="KW-1003">Cell membrane</keyword>
<comment type="caution">
    <text evidence="4">The sequence shown here is derived from an EMBL/GenBank/DDBJ whole genome shotgun (WGS) entry which is preliminary data.</text>
</comment>
<keyword evidence="3" id="KW-0472">Membrane</keyword>
<comment type="subcellular location">
    <subcellularLocation>
        <location evidence="1">Cell membrane</location>
        <topology evidence="1">Multi-pass membrane protein</topology>
    </subcellularLocation>
</comment>
<evidence type="ECO:0000256" key="3">
    <source>
        <dbReference type="SAM" id="Phobius"/>
    </source>
</evidence>
<dbReference type="PANTHER" id="PTHR10464:SF9">
    <property type="entry name" value="UREA TRANSPORTER"/>
    <property type="match status" value="1"/>
</dbReference>
<feature type="transmembrane region" description="Helical" evidence="3">
    <location>
        <begin position="294"/>
        <end position="312"/>
    </location>
</feature>